<dbReference type="AlphaFoldDB" id="A0A517NRT2"/>
<dbReference type="InterPro" id="IPR029000">
    <property type="entry name" value="Cyclophilin-like_dom_sf"/>
</dbReference>
<dbReference type="SUPFAM" id="SSF50891">
    <property type="entry name" value="Cyclophilin-like"/>
    <property type="match status" value="1"/>
</dbReference>
<gene>
    <name evidence="5" type="primary">kipI</name>
    <name evidence="5" type="ORF">K239x_17930</name>
</gene>
<dbReference type="EMBL" id="CP036526">
    <property type="protein sequence ID" value="QDT09842.1"/>
    <property type="molecule type" value="Genomic_DNA"/>
</dbReference>
<dbReference type="InterPro" id="IPR010016">
    <property type="entry name" value="PxpB"/>
</dbReference>
<dbReference type="PANTHER" id="PTHR34698">
    <property type="entry name" value="5-OXOPROLINASE SUBUNIT B"/>
    <property type="match status" value="1"/>
</dbReference>
<evidence type="ECO:0000256" key="1">
    <source>
        <dbReference type="ARBA" id="ARBA00022741"/>
    </source>
</evidence>
<proteinExistence type="predicted"/>
<dbReference type="GO" id="GO:0016787">
    <property type="term" value="F:hydrolase activity"/>
    <property type="evidence" value="ECO:0007669"/>
    <property type="project" value="UniProtKB-KW"/>
</dbReference>
<evidence type="ECO:0000313" key="5">
    <source>
        <dbReference type="EMBL" id="QDT09842.1"/>
    </source>
</evidence>
<dbReference type="Proteomes" id="UP000319817">
    <property type="component" value="Chromosome"/>
</dbReference>
<dbReference type="OrthoDB" id="9778567at2"/>
<keyword evidence="6" id="KW-1185">Reference proteome</keyword>
<reference evidence="5 6" key="1">
    <citation type="submission" date="2019-02" db="EMBL/GenBank/DDBJ databases">
        <title>Deep-cultivation of Planctomycetes and their phenomic and genomic characterization uncovers novel biology.</title>
        <authorList>
            <person name="Wiegand S."/>
            <person name="Jogler M."/>
            <person name="Boedeker C."/>
            <person name="Pinto D."/>
            <person name="Vollmers J."/>
            <person name="Rivas-Marin E."/>
            <person name="Kohn T."/>
            <person name="Peeters S.H."/>
            <person name="Heuer A."/>
            <person name="Rast P."/>
            <person name="Oberbeckmann S."/>
            <person name="Bunk B."/>
            <person name="Jeske O."/>
            <person name="Meyerdierks A."/>
            <person name="Storesund J.E."/>
            <person name="Kallscheuer N."/>
            <person name="Luecker S."/>
            <person name="Lage O.M."/>
            <person name="Pohl T."/>
            <person name="Merkel B.J."/>
            <person name="Hornburger P."/>
            <person name="Mueller R.-W."/>
            <person name="Bruemmer F."/>
            <person name="Labrenz M."/>
            <person name="Spormann A.M."/>
            <person name="Op den Camp H."/>
            <person name="Overmann J."/>
            <person name="Amann R."/>
            <person name="Jetten M.S.M."/>
            <person name="Mascher T."/>
            <person name="Medema M.H."/>
            <person name="Devos D.P."/>
            <person name="Kaster A.-K."/>
            <person name="Ovreas L."/>
            <person name="Rohde M."/>
            <person name="Galperin M.Y."/>
            <person name="Jogler C."/>
        </authorList>
    </citation>
    <scope>NUCLEOTIDE SEQUENCE [LARGE SCALE GENOMIC DNA]</scope>
    <source>
        <strain evidence="5 6">K23_9</strain>
    </source>
</reference>
<dbReference type="Pfam" id="PF02682">
    <property type="entry name" value="CT_C_D"/>
    <property type="match status" value="1"/>
</dbReference>
<protein>
    <submittedName>
        <fullName evidence="5">Kinase A inhibitor</fullName>
    </submittedName>
</protein>
<keyword evidence="1" id="KW-0547">Nucleotide-binding</keyword>
<dbReference type="Gene3D" id="2.40.100.10">
    <property type="entry name" value="Cyclophilin-like"/>
    <property type="match status" value="1"/>
</dbReference>
<evidence type="ECO:0000256" key="2">
    <source>
        <dbReference type="ARBA" id="ARBA00022801"/>
    </source>
</evidence>
<dbReference type="PANTHER" id="PTHR34698:SF2">
    <property type="entry name" value="5-OXOPROLINASE SUBUNIT B"/>
    <property type="match status" value="1"/>
</dbReference>
<keyword evidence="3" id="KW-0067">ATP-binding</keyword>
<sequence>MTKFNQRPADSEVEVPEVTFFWHGISCCEFVVDAVLEPALFRRLGLAGERIRKSSIADGAINSYQSLGLYWNRPQFDREELVESILSILDECLSIDDAACGATVHKHVVEVDYQGPDLASVSDHCGLSPAEVIRRHVDGNYAVAAIGFMPNFAYLWGMDAGIATPRKASPRPRVPVGSLGIANDQTGIYPCESPGGWQLIGQVADRDCRKTCAQMRVGDVVQFVDSSGRSTC</sequence>
<dbReference type="InterPro" id="IPR003833">
    <property type="entry name" value="CT_C_D"/>
</dbReference>
<organism evidence="5 6">
    <name type="scientific">Stieleria marina</name>
    <dbReference type="NCBI Taxonomy" id="1930275"/>
    <lineage>
        <taxon>Bacteria</taxon>
        <taxon>Pseudomonadati</taxon>
        <taxon>Planctomycetota</taxon>
        <taxon>Planctomycetia</taxon>
        <taxon>Pirellulales</taxon>
        <taxon>Pirellulaceae</taxon>
        <taxon>Stieleria</taxon>
    </lineage>
</organism>
<dbReference type="RefSeq" id="WP_145417417.1">
    <property type="nucleotide sequence ID" value="NZ_CP036526.1"/>
</dbReference>
<evidence type="ECO:0000259" key="4">
    <source>
        <dbReference type="SMART" id="SM00796"/>
    </source>
</evidence>
<keyword evidence="2" id="KW-0378">Hydrolase</keyword>
<evidence type="ECO:0000313" key="6">
    <source>
        <dbReference type="Proteomes" id="UP000319817"/>
    </source>
</evidence>
<dbReference type="SMART" id="SM00796">
    <property type="entry name" value="AHS1"/>
    <property type="match status" value="1"/>
</dbReference>
<feature type="domain" description="Carboxyltransferase" evidence="4">
    <location>
        <begin position="18"/>
        <end position="210"/>
    </location>
</feature>
<name>A0A517NRT2_9BACT</name>
<dbReference type="GO" id="GO:0005524">
    <property type="term" value="F:ATP binding"/>
    <property type="evidence" value="ECO:0007669"/>
    <property type="project" value="UniProtKB-KW"/>
</dbReference>
<accession>A0A517NRT2</accession>
<evidence type="ECO:0000256" key="3">
    <source>
        <dbReference type="ARBA" id="ARBA00022840"/>
    </source>
</evidence>